<reference evidence="1" key="1">
    <citation type="submission" date="2023-03" db="EMBL/GenBank/DDBJ databases">
        <title>Massive genome expansion in bonnet fungi (Mycena s.s.) driven by repeated elements and novel gene families across ecological guilds.</title>
        <authorList>
            <consortium name="Lawrence Berkeley National Laboratory"/>
            <person name="Harder C.B."/>
            <person name="Miyauchi S."/>
            <person name="Viragh M."/>
            <person name="Kuo A."/>
            <person name="Thoen E."/>
            <person name="Andreopoulos B."/>
            <person name="Lu D."/>
            <person name="Skrede I."/>
            <person name="Drula E."/>
            <person name="Henrissat B."/>
            <person name="Morin E."/>
            <person name="Kohler A."/>
            <person name="Barry K."/>
            <person name="LaButti K."/>
            <person name="Morin E."/>
            <person name="Salamov A."/>
            <person name="Lipzen A."/>
            <person name="Mereny Z."/>
            <person name="Hegedus B."/>
            <person name="Baldrian P."/>
            <person name="Stursova M."/>
            <person name="Weitz H."/>
            <person name="Taylor A."/>
            <person name="Grigoriev I.V."/>
            <person name="Nagy L.G."/>
            <person name="Martin F."/>
            <person name="Kauserud H."/>
        </authorList>
    </citation>
    <scope>NUCLEOTIDE SEQUENCE</scope>
    <source>
        <strain evidence="1">CBHHK002</strain>
    </source>
</reference>
<name>A0AAD6ZJR4_9AGAR</name>
<gene>
    <name evidence="1" type="ORF">DFH08DRAFT_1028196</name>
</gene>
<proteinExistence type="predicted"/>
<dbReference type="AlphaFoldDB" id="A0AAD6ZJR4"/>
<organism evidence="1 2">
    <name type="scientific">Mycena albidolilacea</name>
    <dbReference type="NCBI Taxonomy" id="1033008"/>
    <lineage>
        <taxon>Eukaryota</taxon>
        <taxon>Fungi</taxon>
        <taxon>Dikarya</taxon>
        <taxon>Basidiomycota</taxon>
        <taxon>Agaricomycotina</taxon>
        <taxon>Agaricomycetes</taxon>
        <taxon>Agaricomycetidae</taxon>
        <taxon>Agaricales</taxon>
        <taxon>Marasmiineae</taxon>
        <taxon>Mycenaceae</taxon>
        <taxon>Mycena</taxon>
    </lineage>
</organism>
<keyword evidence="2" id="KW-1185">Reference proteome</keyword>
<dbReference type="EMBL" id="JARIHO010000044">
    <property type="protein sequence ID" value="KAJ7325420.1"/>
    <property type="molecule type" value="Genomic_DNA"/>
</dbReference>
<sequence>MPAPARLPRAYLHPKHAAAFRAKFVPRLVSGEFKFTEDMTKGLEKVGDIILAVLMKEKRVDVHSFLWEPLGIKFNQTPSRGGSERWDMGEGYVGHASSTRPQIANQAIALHPSRSAQSLEAESVGAQLQVILDDKEWRGLIFVENDSWRSAVRLEVLWWAKITVQHCITGLSVTSLEACHLDLSLEESSSRRLEDECDLQRYAETEVGGTFGSWIWGAEPLPEFIAGCNAVEATWIGEQEGRWQRWRETGWWFGERCAINFHQHPSNGHNTKNDVHGPASHQCVGTNWLRVCKGFKYYWKLTHFSGRGLLENLFMLAAIKMPIGQQADSTWAKVYQLGGTWSEVYRLGIDFVRVGDGFARISINHAPTGVVLVCVPTRTQFLWLRDSHSADKVASDAYNMSRIL</sequence>
<dbReference type="Proteomes" id="UP001218218">
    <property type="component" value="Unassembled WGS sequence"/>
</dbReference>
<evidence type="ECO:0000313" key="2">
    <source>
        <dbReference type="Proteomes" id="UP001218218"/>
    </source>
</evidence>
<protein>
    <submittedName>
        <fullName evidence="1">Uncharacterized protein</fullName>
    </submittedName>
</protein>
<comment type="caution">
    <text evidence="1">The sequence shown here is derived from an EMBL/GenBank/DDBJ whole genome shotgun (WGS) entry which is preliminary data.</text>
</comment>
<accession>A0AAD6ZJR4</accession>
<evidence type="ECO:0000313" key="1">
    <source>
        <dbReference type="EMBL" id="KAJ7325420.1"/>
    </source>
</evidence>